<evidence type="ECO:0000313" key="1">
    <source>
        <dbReference type="EMBL" id="QEE20646.1"/>
    </source>
</evidence>
<dbReference type="RefSeq" id="WP_049705137.1">
    <property type="nucleotide sequence ID" value="NZ_BMFM01000001.1"/>
</dbReference>
<protein>
    <submittedName>
        <fullName evidence="1">ABC transporter permease</fullName>
    </submittedName>
</protein>
<accession>A0A5B9DNQ7</accession>
<dbReference type="KEGG" id="yti:FNA67_10900"/>
<dbReference type="InterPro" id="IPR010390">
    <property type="entry name" value="ABC-2_transporter-like"/>
</dbReference>
<organism evidence="1 2">
    <name type="scientific">Paradevosia tibetensis</name>
    <dbReference type="NCBI Taxonomy" id="1447062"/>
    <lineage>
        <taxon>Bacteria</taxon>
        <taxon>Pseudomonadati</taxon>
        <taxon>Pseudomonadota</taxon>
        <taxon>Alphaproteobacteria</taxon>
        <taxon>Hyphomicrobiales</taxon>
        <taxon>Devosiaceae</taxon>
        <taxon>Paradevosia</taxon>
    </lineage>
</organism>
<dbReference type="Pfam" id="PF06182">
    <property type="entry name" value="ABC2_membrane_6"/>
    <property type="match status" value="1"/>
</dbReference>
<dbReference type="PANTHER" id="PTHR36832:SF2">
    <property type="entry name" value="INTEGRAL MEMBRANE PROTEIN"/>
    <property type="match status" value="1"/>
</dbReference>
<dbReference type="EMBL" id="CP041690">
    <property type="protein sequence ID" value="QEE20646.1"/>
    <property type="molecule type" value="Genomic_DNA"/>
</dbReference>
<sequence>MYLAFASSAFQTRLAYRGEVWATIFGELLLIFVKIAIWMAVFTGVQSVAGITLPDMITYSVVAGSLFAAWDNRELLYGIGDSIRTGDVAVFLLKPLRYPLYLFSVEGGKMLFALITIVLPTAVVTALVYGLSPPASIFHAAFFVLFWIQSFVLLFLMSAICGLMAFWLMTAFSLDWVFRAFMILLSGMFIPLWFFPPGFDTIALHLPFAWVGYYPAAVYLGKLGVADTVIHFGYGLLWTLAATLGVAALWHRASRRITVQGG</sequence>
<dbReference type="OrthoDB" id="8582979at2"/>
<dbReference type="Proteomes" id="UP000321062">
    <property type="component" value="Chromosome"/>
</dbReference>
<gene>
    <name evidence="1" type="ORF">FNA67_10900</name>
</gene>
<dbReference type="PANTHER" id="PTHR36832">
    <property type="entry name" value="SLR1174 PROTEIN-RELATED"/>
    <property type="match status" value="1"/>
</dbReference>
<dbReference type="AlphaFoldDB" id="A0A5B9DNQ7"/>
<keyword evidence="2" id="KW-1185">Reference proteome</keyword>
<reference evidence="1 2" key="1">
    <citation type="journal article" date="2015" name="Int. J. Syst. Evol. Microbiol.">
        <title>Youhaiella tibetensis gen. nov., sp. nov., isolated from subsurface sediment.</title>
        <authorList>
            <person name="Wang Y.X."/>
            <person name="Huang F.Q."/>
            <person name="Nogi Y."/>
            <person name="Pang S.J."/>
            <person name="Wang P.K."/>
            <person name="Lv J."/>
        </authorList>
    </citation>
    <scope>NUCLEOTIDE SEQUENCE [LARGE SCALE GENOMIC DNA]</scope>
    <source>
        <strain evidence="2">fig4</strain>
    </source>
</reference>
<evidence type="ECO:0000313" key="2">
    <source>
        <dbReference type="Proteomes" id="UP000321062"/>
    </source>
</evidence>
<name>A0A5B9DNQ7_9HYPH</name>
<proteinExistence type="predicted"/>